<protein>
    <submittedName>
        <fullName evidence="10">Lipoprotein-anchoring transpeptidase ErfK/SrfK</fullName>
    </submittedName>
</protein>
<keyword evidence="8" id="KW-0812">Transmembrane</keyword>
<evidence type="ECO:0000256" key="3">
    <source>
        <dbReference type="ARBA" id="ARBA00022960"/>
    </source>
</evidence>
<sequence length="638" mass="73639">MHRKKNIRNEVIRTILMAAVVFGVSSIVGVRVQAEESQITENQVKENQVTENELEENQSKESQTEENTQESQPSQNTKESKVEYNTSSNSSNNDDEEDPGPVGPGTAALPEMAHVYEGIDYYPVYDFYYYTSQYSDIKRVFGNDPEGALKHYVTFGIKEGRQATSSFDIKSYRNANPDLRSEFEYDNKKYVLHFIRNGNYEGRITNGVDTIRNPITKLRGKDYKSVYDYEYYKSNNPDVYKAYGDDDIALLKHFIEFGMREERQAKEDFDEKSYRYANADLRWAFKADKTKYYNHFIKYGYKEGRVTTGVTELKNVITKADGVDYSSVYNFKYYIQSYPDLKNAFGTEDDASALDHFLKYGMRERRKGNENFEVNSYRYQYRDLRLAFKNNFPSYYRHYIQHGRYENRNTKGVTSLQNPVTIYGGIELAPIYDYYYYASHYPDLINAYGDDDVSLLEHFGGIGIIEGRVAKDQYDQALYADVKERLHPTPPPPPPVVATDSMFYVAQKYSSPSQYLILVDRSRHQVGIFSGSKGRWGEVDYFLCGDGKASTPTVEGLFHIINKKPYFDSGSARCWYATRIYKGYLFHSVLYTQTSTPSRIKDGRLGVGVSHGCVRLDINKAKWIYDNIPIGTTVVIYS</sequence>
<evidence type="ECO:0000313" key="11">
    <source>
        <dbReference type="Proteomes" id="UP000183918"/>
    </source>
</evidence>
<evidence type="ECO:0000256" key="6">
    <source>
        <dbReference type="PROSITE-ProRule" id="PRU01373"/>
    </source>
</evidence>
<dbReference type="RefSeq" id="WP_074716639.1">
    <property type="nucleotide sequence ID" value="NZ_FNPG01000010.1"/>
</dbReference>
<evidence type="ECO:0000313" key="10">
    <source>
        <dbReference type="EMBL" id="SDY19421.1"/>
    </source>
</evidence>
<dbReference type="OrthoDB" id="177750at2"/>
<dbReference type="Gene3D" id="2.40.440.10">
    <property type="entry name" value="L,D-transpeptidase catalytic domain-like"/>
    <property type="match status" value="1"/>
</dbReference>
<dbReference type="STRING" id="1122142.SAMN02910414_00967"/>
<keyword evidence="4 6" id="KW-0573">Peptidoglycan synthesis</keyword>
<evidence type="ECO:0000259" key="9">
    <source>
        <dbReference type="PROSITE" id="PS52029"/>
    </source>
</evidence>
<reference evidence="10 11" key="1">
    <citation type="submission" date="2016-10" db="EMBL/GenBank/DDBJ databases">
        <authorList>
            <person name="de Groot N.N."/>
        </authorList>
    </citation>
    <scope>NUCLEOTIDE SEQUENCE [LARGE SCALE GENOMIC DNA]</scope>
    <source>
        <strain evidence="10 11">DSM 14045</strain>
    </source>
</reference>
<evidence type="ECO:0000256" key="4">
    <source>
        <dbReference type="ARBA" id="ARBA00022984"/>
    </source>
</evidence>
<dbReference type="SUPFAM" id="SSF141523">
    <property type="entry name" value="L,D-transpeptidase catalytic domain-like"/>
    <property type="match status" value="1"/>
</dbReference>
<feature type="domain" description="L,D-TPase catalytic" evidence="9">
    <location>
        <begin position="515"/>
        <end position="637"/>
    </location>
</feature>
<keyword evidence="2" id="KW-0808">Transferase</keyword>
<evidence type="ECO:0000256" key="1">
    <source>
        <dbReference type="ARBA" id="ARBA00004752"/>
    </source>
</evidence>
<gene>
    <name evidence="10" type="ORF">SAMN02910414_00967</name>
</gene>
<comment type="pathway">
    <text evidence="1 6">Cell wall biogenesis; peptidoglycan biosynthesis.</text>
</comment>
<evidence type="ECO:0000256" key="8">
    <source>
        <dbReference type="SAM" id="Phobius"/>
    </source>
</evidence>
<feature type="compositionally biased region" description="Polar residues" evidence="7">
    <location>
        <begin position="42"/>
        <end position="51"/>
    </location>
</feature>
<dbReference type="GO" id="GO:0071555">
    <property type="term" value="P:cell wall organization"/>
    <property type="evidence" value="ECO:0007669"/>
    <property type="project" value="UniProtKB-UniRule"/>
</dbReference>
<dbReference type="GO" id="GO:0071972">
    <property type="term" value="F:peptidoglycan L,D-transpeptidase activity"/>
    <property type="evidence" value="ECO:0007669"/>
    <property type="project" value="TreeGrafter"/>
</dbReference>
<organism evidence="10 11">
    <name type="scientific">Lachnobacterium bovis DSM 14045</name>
    <dbReference type="NCBI Taxonomy" id="1122142"/>
    <lineage>
        <taxon>Bacteria</taxon>
        <taxon>Bacillati</taxon>
        <taxon>Bacillota</taxon>
        <taxon>Clostridia</taxon>
        <taxon>Lachnospirales</taxon>
        <taxon>Lachnospiraceae</taxon>
        <taxon>Lachnobacterium</taxon>
    </lineage>
</organism>
<dbReference type="UniPathway" id="UPA00219"/>
<feature type="active site" description="Proton donor/acceptor" evidence="6">
    <location>
        <position position="587"/>
    </location>
</feature>
<dbReference type="GO" id="GO:0018104">
    <property type="term" value="P:peptidoglycan-protein cross-linking"/>
    <property type="evidence" value="ECO:0007669"/>
    <property type="project" value="TreeGrafter"/>
</dbReference>
<dbReference type="GO" id="GO:0005576">
    <property type="term" value="C:extracellular region"/>
    <property type="evidence" value="ECO:0007669"/>
    <property type="project" value="TreeGrafter"/>
</dbReference>
<dbReference type="InterPro" id="IPR050979">
    <property type="entry name" value="LD-transpeptidase"/>
</dbReference>
<keyword evidence="3 6" id="KW-0133">Cell shape</keyword>
<dbReference type="CDD" id="cd16913">
    <property type="entry name" value="YkuD_like"/>
    <property type="match status" value="1"/>
</dbReference>
<feature type="transmembrane region" description="Helical" evidence="8">
    <location>
        <begin position="12"/>
        <end position="32"/>
    </location>
</feature>
<feature type="compositionally biased region" description="Low complexity" evidence="7">
    <location>
        <begin position="65"/>
        <end position="76"/>
    </location>
</feature>
<evidence type="ECO:0000256" key="2">
    <source>
        <dbReference type="ARBA" id="ARBA00022679"/>
    </source>
</evidence>
<keyword evidence="8" id="KW-0472">Membrane</keyword>
<dbReference type="GO" id="GO:0008360">
    <property type="term" value="P:regulation of cell shape"/>
    <property type="evidence" value="ECO:0007669"/>
    <property type="project" value="UniProtKB-UniRule"/>
</dbReference>
<dbReference type="InterPro" id="IPR005490">
    <property type="entry name" value="LD_TPept_cat_dom"/>
</dbReference>
<dbReference type="PANTHER" id="PTHR30582:SF2">
    <property type="entry name" value="L,D-TRANSPEPTIDASE YCIB-RELATED"/>
    <property type="match status" value="1"/>
</dbReference>
<dbReference type="Proteomes" id="UP000183918">
    <property type="component" value="Unassembled WGS sequence"/>
</dbReference>
<dbReference type="EMBL" id="FNPG01000010">
    <property type="protein sequence ID" value="SDY19421.1"/>
    <property type="molecule type" value="Genomic_DNA"/>
</dbReference>
<keyword evidence="10" id="KW-0449">Lipoprotein</keyword>
<feature type="region of interest" description="Disordered" evidence="7">
    <location>
        <begin position="42"/>
        <end position="106"/>
    </location>
</feature>
<keyword evidence="5 6" id="KW-0961">Cell wall biogenesis/degradation</keyword>
<dbReference type="PROSITE" id="PS52029">
    <property type="entry name" value="LD_TPASE"/>
    <property type="match status" value="1"/>
</dbReference>
<dbReference type="InterPro" id="IPR038063">
    <property type="entry name" value="Transpep_catalytic_dom"/>
</dbReference>
<dbReference type="PANTHER" id="PTHR30582">
    <property type="entry name" value="L,D-TRANSPEPTIDASE"/>
    <property type="match status" value="1"/>
</dbReference>
<evidence type="ECO:0000256" key="5">
    <source>
        <dbReference type="ARBA" id="ARBA00023316"/>
    </source>
</evidence>
<proteinExistence type="predicted"/>
<feature type="active site" description="Nucleophile" evidence="6">
    <location>
        <position position="613"/>
    </location>
</feature>
<keyword evidence="11" id="KW-1185">Reference proteome</keyword>
<keyword evidence="8" id="KW-1133">Transmembrane helix</keyword>
<name>A0A1H3HV77_9FIRM</name>
<dbReference type="Pfam" id="PF03734">
    <property type="entry name" value="YkuD"/>
    <property type="match status" value="1"/>
</dbReference>
<dbReference type="AlphaFoldDB" id="A0A1H3HV77"/>
<evidence type="ECO:0000256" key="7">
    <source>
        <dbReference type="SAM" id="MobiDB-lite"/>
    </source>
</evidence>
<dbReference type="GO" id="GO:0016740">
    <property type="term" value="F:transferase activity"/>
    <property type="evidence" value="ECO:0007669"/>
    <property type="project" value="UniProtKB-KW"/>
</dbReference>
<accession>A0A1H3HV77</accession>